<dbReference type="SMART" id="SM00365">
    <property type="entry name" value="LRR_SD22"/>
    <property type="match status" value="2"/>
</dbReference>
<dbReference type="Proteomes" id="UP000000559">
    <property type="component" value="Chromosome 1"/>
</dbReference>
<keyword evidence="2" id="KW-0677">Repeat</keyword>
<dbReference type="SMR" id="A0A1D8PFB2"/>
<sequence length="626" mass="71881">MTDFDQSTNFLLEYFPKLPDDIILLITEQLPLEYVIDWLIKIPIVQDIVIGTLYNHNDLQFLISPTKRPYMNHISALKSKLTTFKGYYQISTFIKENSSRFIPKKVLLMSGGDWSAVEELITNFKSWLVQVESIEIALESNEITPSDLKLLLEFNNLTKIHFSAVSLTKCISFLQNNSLLIDHPSLNNIIFLKHGIVNWTGIKFPRKLESLDLSWESKVDITTVEVPASLNELYFNLANVSQLENIKSQISSINLTTLMLTHDGLTEISLKALPSTLTTLDVSENPISKISDVEFGWPQNLTTLLLDTNNLTNASVAAITEWPKNLKTLRLKSSKLTNIACLINLPDSIEILDLSYNRFETLLVNNNGDFFVFPKNLKYLQMVGCNLLPPQTIKNYMEFPENLEKLNLTHCYLSTLFYFKFPNSLVELALSGNAIQDLTSYNDVNKNWTDLVNLQDLDLYSNRIDTLQQWVPPNSLRNLNLGFNLIDELPNSWPLFNDMFNKQLQLVDLRLNVCSIEKIAEELNLPPQMKVLDLSNNSLTGPFYLSRSLKHLYVLNLAENSIDDIKIIHEDDDPCRLYLLNLSYNRICTKTRNKEAIEAFYEKLELGLNIKIRNKKFKVNSLHQLQ</sequence>
<evidence type="ECO:0000313" key="4">
    <source>
        <dbReference type="EMBL" id="AOW26826.1"/>
    </source>
</evidence>
<dbReference type="EMBL" id="CP017623">
    <property type="protein sequence ID" value="AOW26826.1"/>
    <property type="molecule type" value="Genomic_DNA"/>
</dbReference>
<accession>A0A1D8PFB2</accession>
<proteinExistence type="predicted"/>
<dbReference type="GeneID" id="3642025"/>
<dbReference type="InterPro" id="IPR050333">
    <property type="entry name" value="SLRP"/>
</dbReference>
<dbReference type="SMART" id="SM00364">
    <property type="entry name" value="LRR_BAC"/>
    <property type="match status" value="5"/>
</dbReference>
<name>A0A1D8PFB2_CANAL</name>
<keyword evidence="1" id="KW-0433">Leucine-rich repeat</keyword>
<evidence type="ECO:0000256" key="1">
    <source>
        <dbReference type="ARBA" id="ARBA00022614"/>
    </source>
</evidence>
<keyword evidence="5" id="KW-1185">Reference proteome</keyword>
<evidence type="ECO:0000256" key="2">
    <source>
        <dbReference type="ARBA" id="ARBA00022737"/>
    </source>
</evidence>
<organism evidence="4 5">
    <name type="scientific">Candida albicans (strain SC5314 / ATCC MYA-2876)</name>
    <name type="common">Yeast</name>
    <dbReference type="NCBI Taxonomy" id="237561"/>
    <lineage>
        <taxon>Eukaryota</taxon>
        <taxon>Fungi</taxon>
        <taxon>Dikarya</taxon>
        <taxon>Ascomycota</taxon>
        <taxon>Saccharomycotina</taxon>
        <taxon>Pichiomycetes</taxon>
        <taxon>Debaryomycetaceae</taxon>
        <taxon>Candida/Lodderomyces clade</taxon>
        <taxon>Candida</taxon>
    </lineage>
</organism>
<dbReference type="RefSeq" id="XP_716327.2">
    <property type="nucleotide sequence ID" value="XM_711234.2"/>
</dbReference>
<dbReference type="InterPro" id="IPR032675">
    <property type="entry name" value="LRR_dom_sf"/>
</dbReference>
<evidence type="ECO:0000313" key="3">
    <source>
        <dbReference type="CGD" id="CAL0000179716"/>
    </source>
</evidence>
<dbReference type="PANTHER" id="PTHR45712">
    <property type="entry name" value="AGAP008170-PA"/>
    <property type="match status" value="1"/>
</dbReference>
<gene>
    <name evidence="4" type="ordered locus">CAALFM_C112070CA</name>
    <name evidence="3" type="ordered locus">orf19.12723</name>
</gene>
<dbReference type="OrthoDB" id="4073735at2759"/>
<dbReference type="VEuPathDB" id="FungiDB:C1_12070C_A"/>
<evidence type="ECO:0000313" key="5">
    <source>
        <dbReference type="Proteomes" id="UP000000559"/>
    </source>
</evidence>
<dbReference type="Gene3D" id="3.80.10.10">
    <property type="entry name" value="Ribonuclease Inhibitor"/>
    <property type="match status" value="3"/>
</dbReference>
<dbReference type="KEGG" id="cal:CAALFM_C112070CA"/>
<dbReference type="PROSITE" id="PS51450">
    <property type="entry name" value="LRR"/>
    <property type="match status" value="2"/>
</dbReference>
<dbReference type="CGD" id="CAL0000179716">
    <property type="gene designation" value="orf19.12723"/>
</dbReference>
<dbReference type="eggNOG" id="ENOG502SF6T">
    <property type="taxonomic scope" value="Eukaryota"/>
</dbReference>
<dbReference type="InParanoid" id="A0A1D8PFB2"/>
<dbReference type="PANTHER" id="PTHR45712:SF22">
    <property type="entry name" value="INSULIN-LIKE GROWTH FACTOR-BINDING PROTEIN COMPLEX ACID LABILE SUBUNIT"/>
    <property type="match status" value="1"/>
</dbReference>
<protein>
    <submittedName>
        <fullName evidence="4">Uncharacterized protein</fullName>
    </submittedName>
</protein>
<reference evidence="4 5" key="1">
    <citation type="journal article" date="2004" name="Proc. Natl. Acad. Sci. U.S.A.">
        <title>The diploid genome sequence of Candida albicans.</title>
        <authorList>
            <person name="Jones T."/>
            <person name="Federspiel N.A."/>
            <person name="Chibana H."/>
            <person name="Dungan J."/>
            <person name="Kalman S."/>
            <person name="Magee B.B."/>
            <person name="Newport G."/>
            <person name="Thorstenson Y.R."/>
            <person name="Agabian N."/>
            <person name="Magee P.T."/>
            <person name="Davis R.W."/>
            <person name="Scherer S."/>
        </authorList>
    </citation>
    <scope>NUCLEOTIDE SEQUENCE [LARGE SCALE GENOMIC DNA]</scope>
    <source>
        <strain evidence="5">SC5314 / ATCC MYA-2876</strain>
    </source>
</reference>
<dbReference type="SUPFAM" id="SSF52075">
    <property type="entry name" value="Outer arm dynein light chain 1"/>
    <property type="match status" value="1"/>
</dbReference>
<dbReference type="InterPro" id="IPR001611">
    <property type="entry name" value="Leu-rich_rpt"/>
</dbReference>
<reference evidence="4 5" key="2">
    <citation type="journal article" date="2007" name="Genome Biol.">
        <title>Assembly of the Candida albicans genome into sixteen supercontigs aligned on the eight chromosomes.</title>
        <authorList>
            <person name="van het Hoog M."/>
            <person name="Rast T.J."/>
            <person name="Martchenko M."/>
            <person name="Grindle S."/>
            <person name="Dignard D."/>
            <person name="Hogues H."/>
            <person name="Cuomo C."/>
            <person name="Berriman M."/>
            <person name="Scherer S."/>
            <person name="Magee B.B."/>
            <person name="Whiteway M."/>
            <person name="Chibana H."/>
            <person name="Nantel A."/>
            <person name="Magee P.T."/>
        </authorList>
    </citation>
    <scope>GENOME REANNOTATION</scope>
    <source>
        <strain evidence="5">SC5314 / ATCC MYA-2876</strain>
    </source>
</reference>
<reference evidence="4 5" key="3">
    <citation type="journal article" date="2013" name="Genome Biol.">
        <title>Assembly of a phased diploid Candida albicans genome facilitates allele-specific measurements and provides a simple model for repeat and indel structure.</title>
        <authorList>
            <person name="Muzzey D."/>
            <person name="Schwartz K."/>
            <person name="Weissman J.S."/>
            <person name="Sherlock G."/>
        </authorList>
    </citation>
    <scope>NUCLEOTIDE SEQUENCE [LARGE SCALE GENOMIC DNA]</scope>
    <source>
        <strain evidence="5">SC5314 / ATCC MYA-2876</strain>
    </source>
</reference>
<dbReference type="STRING" id="237561.A0A1D8PFB2"/>
<dbReference type="AlphaFoldDB" id="A0A1D8PFB2"/>
<dbReference type="GO" id="GO:0005737">
    <property type="term" value="C:cytoplasm"/>
    <property type="evidence" value="ECO:0000318"/>
    <property type="project" value="GO_Central"/>
</dbReference>
<dbReference type="SUPFAM" id="SSF52058">
    <property type="entry name" value="L domain-like"/>
    <property type="match status" value="1"/>
</dbReference>